<dbReference type="Pfam" id="PF01019">
    <property type="entry name" value="G_glu_transpept"/>
    <property type="match status" value="1"/>
</dbReference>
<evidence type="ECO:0000313" key="7">
    <source>
        <dbReference type="Proteomes" id="UP001597041"/>
    </source>
</evidence>
<accession>A0ABW3NL82</accession>
<reference evidence="7" key="1">
    <citation type="journal article" date="2019" name="Int. J. Syst. Evol. Microbiol.">
        <title>The Global Catalogue of Microorganisms (GCM) 10K type strain sequencing project: providing services to taxonomists for standard genome sequencing and annotation.</title>
        <authorList>
            <consortium name="The Broad Institute Genomics Platform"/>
            <consortium name="The Broad Institute Genome Sequencing Center for Infectious Disease"/>
            <person name="Wu L."/>
            <person name="Ma J."/>
        </authorList>
    </citation>
    <scope>NUCLEOTIDE SEQUENCE [LARGE SCALE GENOMIC DNA]</scope>
    <source>
        <strain evidence="7">CCUG 56608</strain>
    </source>
</reference>
<dbReference type="InterPro" id="IPR043138">
    <property type="entry name" value="GGT_lsub"/>
</dbReference>
<dbReference type="InterPro" id="IPR029055">
    <property type="entry name" value="Ntn_hydrolases_N"/>
</dbReference>
<dbReference type="Gene3D" id="3.60.20.40">
    <property type="match status" value="1"/>
</dbReference>
<evidence type="ECO:0000256" key="2">
    <source>
        <dbReference type="ARBA" id="ARBA00022679"/>
    </source>
</evidence>
<dbReference type="Gene3D" id="1.10.246.130">
    <property type="match status" value="1"/>
</dbReference>
<evidence type="ECO:0000256" key="5">
    <source>
        <dbReference type="SAM" id="MobiDB-lite"/>
    </source>
</evidence>
<proteinExistence type="inferred from homology"/>
<keyword evidence="7" id="KW-1185">Reference proteome</keyword>
<dbReference type="InterPro" id="IPR051792">
    <property type="entry name" value="GGT_bact"/>
</dbReference>
<evidence type="ECO:0000256" key="3">
    <source>
        <dbReference type="ARBA" id="ARBA00022801"/>
    </source>
</evidence>
<feature type="region of interest" description="Disordered" evidence="5">
    <location>
        <begin position="419"/>
        <end position="445"/>
    </location>
</feature>
<evidence type="ECO:0000256" key="4">
    <source>
        <dbReference type="ARBA" id="ARBA00023145"/>
    </source>
</evidence>
<comment type="caution">
    <text evidence="6">The sequence shown here is derived from an EMBL/GenBank/DDBJ whole genome shotgun (WGS) entry which is preliminary data.</text>
</comment>
<protein>
    <submittedName>
        <fullName evidence="6">Gamma-glutamyltransferase family protein</fullName>
    </submittedName>
</protein>
<dbReference type="SUPFAM" id="SSF56235">
    <property type="entry name" value="N-terminal nucleophile aminohydrolases (Ntn hydrolases)"/>
    <property type="match status" value="1"/>
</dbReference>
<gene>
    <name evidence="6" type="ORF">ACFQ19_18685</name>
</gene>
<feature type="compositionally biased region" description="Polar residues" evidence="5">
    <location>
        <begin position="430"/>
        <end position="442"/>
    </location>
</feature>
<evidence type="ECO:0000313" key="6">
    <source>
        <dbReference type="EMBL" id="MFD1068028.1"/>
    </source>
</evidence>
<organism evidence="6 7">
    <name type="scientific">Oceanobacillus locisalsi</name>
    <dbReference type="NCBI Taxonomy" id="546107"/>
    <lineage>
        <taxon>Bacteria</taxon>
        <taxon>Bacillati</taxon>
        <taxon>Bacillota</taxon>
        <taxon>Bacilli</taxon>
        <taxon>Bacillales</taxon>
        <taxon>Bacillaceae</taxon>
        <taxon>Oceanobacillus</taxon>
    </lineage>
</organism>
<comment type="similarity">
    <text evidence="1">Belongs to the gamma-glutamyltransferase family.</text>
</comment>
<dbReference type="PANTHER" id="PTHR43199">
    <property type="entry name" value="GLUTATHIONE HYDROLASE"/>
    <property type="match status" value="1"/>
</dbReference>
<sequence length="553" mass="60554">MGNKKLMIILGVVVVAGLVFVYAQQGMFESDTTTTDYGVEESDTTDTAEGYGVSASHPLAVEAGMNVLEAGGNAADAAVVVSYVLGVVEPYGSGIGGGGEMLVYPDNADEPTVYEYRETAPESGAEPETFAVPGLVDGMEQLNQDLGSMDMAELIQPAIDYAEDGFEADNHLVDRLGRGSYRMDTAGLEEFFPSDSENGILEVNDTLRQPELADTLRLIQEDGAEAFYNGPIADQILEHETSLEPEDLSSFTTRTQEAAHGEFAGYDVFSAPPPLAGVTLIQSLQMAEQLNIQSTENNQRDYMHLIGEISKRSYDDRIDSVGDPMFEDAIPSDELTSAEYTQQMADTISLDELSEDYEVNDSISDEEDHDNTTHFVITDQDGTMVSATHTLGNFFGSGDNVAGFFMNNQMENFSQRDESLNSIEPGKTPRSFTSPTILSNGDRTIGIGSPGGKRIPMVMTQVLVKYLLFDEPFGEAIEDDRFYIEDNDIFTETELDTEIQAELRARGYEIYQQTDHDFYGGIQSLVVDNESNSIFGAADDRRNGIWQAESNDE</sequence>
<dbReference type="Proteomes" id="UP001597041">
    <property type="component" value="Unassembled WGS sequence"/>
</dbReference>
<keyword evidence="4" id="KW-0865">Zymogen</keyword>
<dbReference type="PRINTS" id="PR01210">
    <property type="entry name" value="GGTRANSPTASE"/>
</dbReference>
<keyword evidence="2" id="KW-0808">Transferase</keyword>
<dbReference type="EMBL" id="JBHTKK010000034">
    <property type="protein sequence ID" value="MFD1068028.1"/>
    <property type="molecule type" value="Genomic_DNA"/>
</dbReference>
<keyword evidence="3" id="KW-0378">Hydrolase</keyword>
<dbReference type="RefSeq" id="WP_379594205.1">
    <property type="nucleotide sequence ID" value="NZ_JBHTKK010000034.1"/>
</dbReference>
<evidence type="ECO:0000256" key="1">
    <source>
        <dbReference type="ARBA" id="ARBA00009381"/>
    </source>
</evidence>
<name>A0ABW3NL82_9BACI</name>
<dbReference type="InterPro" id="IPR043137">
    <property type="entry name" value="GGT_ssub_C"/>
</dbReference>
<dbReference type="PANTHER" id="PTHR43199:SF1">
    <property type="entry name" value="GLUTATHIONE HYDROLASE PROENZYME"/>
    <property type="match status" value="1"/>
</dbReference>